<proteinExistence type="predicted"/>
<dbReference type="InterPro" id="IPR007167">
    <property type="entry name" value="Fe-transptr_FeoA-like"/>
</dbReference>
<name>A0A6S6ULM3_9BACT</name>
<dbReference type="SMART" id="SM00899">
    <property type="entry name" value="FeoA"/>
    <property type="match status" value="1"/>
</dbReference>
<organism evidence="3">
    <name type="scientific">uncultured Aureispira sp</name>
    <dbReference type="NCBI Taxonomy" id="1331704"/>
    <lineage>
        <taxon>Bacteria</taxon>
        <taxon>Pseudomonadati</taxon>
        <taxon>Bacteroidota</taxon>
        <taxon>Saprospiria</taxon>
        <taxon>Saprospirales</taxon>
        <taxon>Saprospiraceae</taxon>
        <taxon>Aureispira</taxon>
        <taxon>environmental samples</taxon>
    </lineage>
</organism>
<protein>
    <recommendedName>
        <fullName evidence="2">Ferrous iron transporter FeoA-like domain-containing protein</fullName>
    </recommendedName>
</protein>
<evidence type="ECO:0000313" key="3">
    <source>
        <dbReference type="EMBL" id="CAA6830000.1"/>
    </source>
</evidence>
<dbReference type="InterPro" id="IPR008988">
    <property type="entry name" value="Transcriptional_repressor_C"/>
</dbReference>
<sequence>MVLTDLNVGEKAIIENFNNPQVELVMTDMGCPLGTTIELYHKTLSNGPISIKTASGNLLAIRSNEAKNLTIRKQ</sequence>
<dbReference type="GO" id="GO:0046914">
    <property type="term" value="F:transition metal ion binding"/>
    <property type="evidence" value="ECO:0007669"/>
    <property type="project" value="InterPro"/>
</dbReference>
<dbReference type="InterPro" id="IPR038157">
    <property type="entry name" value="FeoA_core_dom"/>
</dbReference>
<dbReference type="Pfam" id="PF04023">
    <property type="entry name" value="FeoA"/>
    <property type="match status" value="1"/>
</dbReference>
<dbReference type="SUPFAM" id="SSF50037">
    <property type="entry name" value="C-terminal domain of transcriptional repressors"/>
    <property type="match status" value="1"/>
</dbReference>
<dbReference type="Gene3D" id="2.30.30.90">
    <property type="match status" value="1"/>
</dbReference>
<dbReference type="AlphaFoldDB" id="A0A6S6ULM3"/>
<dbReference type="EMBL" id="CACVAQ010000528">
    <property type="protein sequence ID" value="CAA6830000.1"/>
    <property type="molecule type" value="Genomic_DNA"/>
</dbReference>
<feature type="domain" description="Ferrous iron transporter FeoA-like" evidence="2">
    <location>
        <begin position="1"/>
        <end position="73"/>
    </location>
</feature>
<reference evidence="3" key="1">
    <citation type="submission" date="2020-01" db="EMBL/GenBank/DDBJ databases">
        <authorList>
            <person name="Meier V. D."/>
            <person name="Meier V D."/>
        </authorList>
    </citation>
    <scope>NUCLEOTIDE SEQUENCE</scope>
    <source>
        <strain evidence="3">HLG_WM_MAG_10</strain>
    </source>
</reference>
<accession>A0A6S6ULM3</accession>
<evidence type="ECO:0000259" key="2">
    <source>
        <dbReference type="SMART" id="SM00899"/>
    </source>
</evidence>
<keyword evidence="1" id="KW-0408">Iron</keyword>
<gene>
    <name evidence="3" type="ORF">HELGO_WM26275</name>
</gene>
<evidence type="ECO:0000256" key="1">
    <source>
        <dbReference type="ARBA" id="ARBA00023004"/>
    </source>
</evidence>